<proteinExistence type="predicted"/>
<dbReference type="InterPro" id="IPR042095">
    <property type="entry name" value="SUMF_sf"/>
</dbReference>
<dbReference type="InterPro" id="IPR017806">
    <property type="entry name" value="EgtB"/>
</dbReference>
<reference evidence="2 3" key="1">
    <citation type="journal article" date="2006" name="Nat. Biotechnol.">
        <title>Genome sequence of the ubiquitous hydrocarbon-degrading marine bacterium Alcanivorax borkumensis.</title>
        <authorList>
            <person name="Schneiker S."/>
            <person name="Martins dos Santos V.A.P."/>
            <person name="Bartels D."/>
            <person name="Bekel T."/>
            <person name="Brecht M."/>
            <person name="Buhrmester J."/>
            <person name="Chernikova T.N."/>
            <person name="Denaro R."/>
            <person name="Ferrer M."/>
            <person name="Gertler C."/>
            <person name="Goesmann A."/>
            <person name="Golyshina O.V."/>
            <person name="Kaminski F."/>
            <person name="Khachane A.N."/>
            <person name="Lang S."/>
            <person name="Linke B."/>
            <person name="McHardy A.C."/>
            <person name="Meyer F."/>
            <person name="Nechitaylo T."/>
            <person name="Puehler A."/>
            <person name="Regenhardt D."/>
            <person name="Rupp O."/>
            <person name="Sabirova J.S."/>
            <person name="Selbitschka W."/>
            <person name="Yakimov M.M."/>
            <person name="Timmis K.N."/>
            <person name="Vorhoelter F.-J."/>
            <person name="Weidner S."/>
            <person name="Kaiser O."/>
            <person name="Golyshin P.N."/>
        </authorList>
    </citation>
    <scope>NUCLEOTIDE SEQUENCE [LARGE SCALE GENOMIC DNA]</scope>
    <source>
        <strain evidence="3">ATCC 700651 / DSM 11573 / NCIMB 13689 / SK2</strain>
    </source>
</reference>
<dbReference type="Proteomes" id="UP000008871">
    <property type="component" value="Chromosome"/>
</dbReference>
<feature type="domain" description="Sulfatase-modifying factor enzyme-like" evidence="1">
    <location>
        <begin position="347"/>
        <end position="422"/>
    </location>
</feature>
<protein>
    <recommendedName>
        <fullName evidence="1">Sulfatase-modifying factor enzyme-like domain-containing protein</fullName>
    </recommendedName>
</protein>
<evidence type="ECO:0000259" key="1">
    <source>
        <dbReference type="Pfam" id="PF03781"/>
    </source>
</evidence>
<gene>
    <name evidence="2" type="ordered locus">ABO_0655</name>
</gene>
<name>Q0VRU5_ALCBS</name>
<dbReference type="PANTHER" id="PTHR23150">
    <property type="entry name" value="SULFATASE MODIFYING FACTOR 1, 2"/>
    <property type="match status" value="1"/>
</dbReference>
<sequence length="430" mass="48803">MAHGMGGKALPDTAKQDDTSWLAATYRRTRQFSEQLCAPLLAEDMGLQACPETSPPRWHLAHTTWFFETFLLKPHLPGYRPHNPAFEYLFNSYYNGIGEQYPRPQRHLLSRPTNDEVMAWRHLVDAAIDTLLTQTDNLNGLMQLGINHEQQHQELLLTDLKYSLSFNPLSPRISRPINTTNQANESTPALTFQCFEGGLVDIGAHSGFAFDNETPRHKAWLEPFQLANRPVTQGEFRTFIQDGGYRNSDLWLSDGWSWVQQKGIERPLYWNAALSHHFTLAGEQPLADNQILAHVNYYEADAYARWAGKRLPTEQEWEHAARAQAIAGNFADEGLFQPGTVRNSALSHLFGDVWEWTASAYLPYPGFQAESGAVGEYNGKFMCNQMVLRGGSCASSASHLRASYRNFFYPHLRWQFSGIRLASNPRTKHA</sequence>
<dbReference type="InterPro" id="IPR051043">
    <property type="entry name" value="Sulfatase_Mod_Factor_Kinase"/>
</dbReference>
<dbReference type="KEGG" id="abo:ABO_0655"/>
<accession>Q0VRU5</accession>
<dbReference type="InterPro" id="IPR005532">
    <property type="entry name" value="SUMF_dom"/>
</dbReference>
<dbReference type="NCBIfam" id="TIGR03440">
    <property type="entry name" value="egtB_TIGR03440"/>
    <property type="match status" value="1"/>
</dbReference>
<dbReference type="AlphaFoldDB" id="Q0VRU5"/>
<dbReference type="Pfam" id="PF03781">
    <property type="entry name" value="FGE-sulfatase"/>
    <property type="match status" value="2"/>
</dbReference>
<dbReference type="HOGENOM" id="CLU_012431_9_0_6"/>
<dbReference type="EMBL" id="AM286690">
    <property type="protein sequence ID" value="CAL16103.1"/>
    <property type="molecule type" value="Genomic_DNA"/>
</dbReference>
<evidence type="ECO:0000313" key="3">
    <source>
        <dbReference type="Proteomes" id="UP000008871"/>
    </source>
</evidence>
<dbReference type="Gene3D" id="3.90.1580.10">
    <property type="entry name" value="paralog of FGE (formylglycine-generating enzyme)"/>
    <property type="match status" value="1"/>
</dbReference>
<dbReference type="eggNOG" id="COG1262">
    <property type="taxonomic scope" value="Bacteria"/>
</dbReference>
<dbReference type="PANTHER" id="PTHR23150:SF36">
    <property type="entry name" value="HERCYNINE OXYGENASE"/>
    <property type="match status" value="1"/>
</dbReference>
<dbReference type="SUPFAM" id="SSF56436">
    <property type="entry name" value="C-type lectin-like"/>
    <property type="match status" value="1"/>
</dbReference>
<dbReference type="InterPro" id="IPR016187">
    <property type="entry name" value="CTDL_fold"/>
</dbReference>
<feature type="domain" description="Sulfatase-modifying factor enzyme-like" evidence="1">
    <location>
        <begin position="196"/>
        <end position="338"/>
    </location>
</feature>
<keyword evidence="3" id="KW-1185">Reference proteome</keyword>
<dbReference type="GO" id="GO:0052699">
    <property type="term" value="P:ergothioneine biosynthetic process"/>
    <property type="evidence" value="ECO:0007669"/>
    <property type="project" value="InterPro"/>
</dbReference>
<organism evidence="2 3">
    <name type="scientific">Alcanivorax borkumensis (strain ATCC 700651 / DSM 11573 / NCIMB 13689 / SK2)</name>
    <dbReference type="NCBI Taxonomy" id="393595"/>
    <lineage>
        <taxon>Bacteria</taxon>
        <taxon>Pseudomonadati</taxon>
        <taxon>Pseudomonadota</taxon>
        <taxon>Gammaproteobacteria</taxon>
        <taxon>Oceanospirillales</taxon>
        <taxon>Alcanivoracaceae</taxon>
        <taxon>Alcanivorax</taxon>
    </lineage>
</organism>
<dbReference type="STRING" id="393595.ABO_0655"/>
<evidence type="ECO:0000313" key="2">
    <source>
        <dbReference type="EMBL" id="CAL16103.1"/>
    </source>
</evidence>